<dbReference type="GO" id="GO:0004414">
    <property type="term" value="F:homoserine O-acetyltransferase activity"/>
    <property type="evidence" value="ECO:0007669"/>
    <property type="project" value="TreeGrafter"/>
</dbReference>
<name>A0A4R5F9J0_9FLAO</name>
<sequence length="322" mass="36701">MKLENKPTSITLQNFTTESGAFYAILNLSFQVFGPALHTAPIVLVNHALTGNSQVVGDKGWWNDLIGAHKTIDTNKYTILAFNVPGNGFDDATIENYSDFNTRDIARIFIEGIRFLKIERLYAIIGGSVGGGIAWELVALEPKITQHLIPIATDWKSTDWLIANCFLQEQILNNSSKPIEDARIHAMLCYRTPESFAAKFQRTTNEKLAIFNVESWLDHHGKKLQKRFQISSYKMMNQLLKTIDITRNSFSFEEITSKIEANIHIIGINSDLFFTANENKATYEELKKYKNNVTYQEIVSIHGHDAFLIEYKQLDNLLQDIF</sequence>
<dbReference type="AlphaFoldDB" id="A0A4R5F9J0"/>
<dbReference type="GO" id="GO:0016787">
    <property type="term" value="F:hydrolase activity"/>
    <property type="evidence" value="ECO:0007669"/>
    <property type="project" value="UniProtKB-KW"/>
</dbReference>
<evidence type="ECO:0000313" key="4">
    <source>
        <dbReference type="EMBL" id="TDE45370.1"/>
    </source>
</evidence>
<dbReference type="PANTHER" id="PTHR32268">
    <property type="entry name" value="HOMOSERINE O-ACETYLTRANSFERASE"/>
    <property type="match status" value="1"/>
</dbReference>
<dbReference type="Proteomes" id="UP000294814">
    <property type="component" value="Unassembled WGS sequence"/>
</dbReference>
<proteinExistence type="predicted"/>
<dbReference type="InterPro" id="IPR000073">
    <property type="entry name" value="AB_hydrolase_1"/>
</dbReference>
<protein>
    <submittedName>
        <fullName evidence="4">Alpha/beta fold hydrolase</fullName>
    </submittedName>
</protein>
<feature type="active site" evidence="2">
    <location>
        <position position="304"/>
    </location>
</feature>
<keyword evidence="5" id="KW-1185">Reference proteome</keyword>
<feature type="domain" description="AB hydrolase-1" evidence="3">
    <location>
        <begin position="41"/>
        <end position="213"/>
    </location>
</feature>
<feature type="active site" evidence="2">
    <location>
        <position position="271"/>
    </location>
</feature>
<dbReference type="Pfam" id="PF00561">
    <property type="entry name" value="Abhydrolase_1"/>
    <property type="match status" value="1"/>
</dbReference>
<keyword evidence="1" id="KW-0808">Transferase</keyword>
<dbReference type="OrthoDB" id="9800754at2"/>
<evidence type="ECO:0000256" key="1">
    <source>
        <dbReference type="ARBA" id="ARBA00022679"/>
    </source>
</evidence>
<dbReference type="Gene3D" id="3.40.50.1820">
    <property type="entry name" value="alpha/beta hydrolase"/>
    <property type="match status" value="1"/>
</dbReference>
<organism evidence="4 5">
    <name type="scientific">Flavobacterium rhamnosiphilum</name>
    <dbReference type="NCBI Taxonomy" id="2541724"/>
    <lineage>
        <taxon>Bacteria</taxon>
        <taxon>Pseudomonadati</taxon>
        <taxon>Bacteroidota</taxon>
        <taxon>Flavobacteriia</taxon>
        <taxon>Flavobacteriales</taxon>
        <taxon>Flavobacteriaceae</taxon>
        <taxon>Flavobacterium</taxon>
    </lineage>
</organism>
<dbReference type="GO" id="GO:0009086">
    <property type="term" value="P:methionine biosynthetic process"/>
    <property type="evidence" value="ECO:0007669"/>
    <property type="project" value="TreeGrafter"/>
</dbReference>
<keyword evidence="4" id="KW-0378">Hydrolase</keyword>
<accession>A0A4R5F9J0</accession>
<evidence type="ECO:0000256" key="2">
    <source>
        <dbReference type="PIRSR" id="PIRSR000443-1"/>
    </source>
</evidence>
<dbReference type="GO" id="GO:0009092">
    <property type="term" value="P:homoserine metabolic process"/>
    <property type="evidence" value="ECO:0007669"/>
    <property type="project" value="TreeGrafter"/>
</dbReference>
<feature type="active site" description="Nucleophile" evidence="2">
    <location>
        <position position="128"/>
    </location>
</feature>
<dbReference type="EMBL" id="SMLG01000003">
    <property type="protein sequence ID" value="TDE45370.1"/>
    <property type="molecule type" value="Genomic_DNA"/>
</dbReference>
<comment type="caution">
    <text evidence="4">The sequence shown here is derived from an EMBL/GenBank/DDBJ whole genome shotgun (WGS) entry which is preliminary data.</text>
</comment>
<dbReference type="PIRSF" id="PIRSF000443">
    <property type="entry name" value="Homoser_Ac_trans"/>
    <property type="match status" value="1"/>
</dbReference>
<evidence type="ECO:0000313" key="5">
    <source>
        <dbReference type="Proteomes" id="UP000294814"/>
    </source>
</evidence>
<dbReference type="InterPro" id="IPR008220">
    <property type="entry name" value="HAT_MetX-like"/>
</dbReference>
<gene>
    <name evidence="4" type="ORF">E0I26_05300</name>
</gene>
<evidence type="ECO:0000259" key="3">
    <source>
        <dbReference type="Pfam" id="PF00561"/>
    </source>
</evidence>
<dbReference type="PANTHER" id="PTHR32268:SF11">
    <property type="entry name" value="HOMOSERINE O-ACETYLTRANSFERASE"/>
    <property type="match status" value="1"/>
</dbReference>
<dbReference type="InterPro" id="IPR029058">
    <property type="entry name" value="AB_hydrolase_fold"/>
</dbReference>
<dbReference type="SUPFAM" id="SSF53474">
    <property type="entry name" value="alpha/beta-Hydrolases"/>
    <property type="match status" value="1"/>
</dbReference>
<reference evidence="4 5" key="1">
    <citation type="submission" date="2019-03" db="EMBL/GenBank/DDBJ databases">
        <title>Novel species of Flavobacterium.</title>
        <authorList>
            <person name="Liu Q."/>
            <person name="Xin Y.-H."/>
        </authorList>
    </citation>
    <scope>NUCLEOTIDE SEQUENCE [LARGE SCALE GENOMIC DNA]</scope>
    <source>
        <strain evidence="4 5">LB3P52</strain>
    </source>
</reference>